<gene>
    <name evidence="1" type="ORF">K1T71_011914</name>
</gene>
<accession>A0ACC1CMD4</accession>
<evidence type="ECO:0000313" key="1">
    <source>
        <dbReference type="EMBL" id="KAJ0172775.1"/>
    </source>
</evidence>
<proteinExistence type="predicted"/>
<dbReference type="EMBL" id="CM034407">
    <property type="protein sequence ID" value="KAJ0172775.1"/>
    <property type="molecule type" value="Genomic_DNA"/>
</dbReference>
<evidence type="ECO:0000313" key="2">
    <source>
        <dbReference type="Proteomes" id="UP000824533"/>
    </source>
</evidence>
<sequence length="744" mass="84581">MQHLSTACVIITLVIAVHQGSGVTANERKVDQVAVEAKHRAVTIIGGPKYVDIKPKPPTPNQKSEPTVKTFNKPPVAGKPGKHYYIAPARHYYGHIQKIPPRSHYNKLQPKFPYSPNSIYKYPRVIPLPPHLKNHYYKTRQLAVAASSNKVSIAKSPKFSLPVQTINGIRKDIVRPPKSSPPFALNTTTTTTTTTTESTTTTRALRTKRIWPSKELTTTPLITTRTTETSQSTTKSNLNVTVTDSPESIRRARVVRNVTTTTTEQPSTVRTYRPVTRTPKIKSTTVSMKPINFTKIEYNDWVPITPSHYPRFRKLPTTSIIKRSDYANVKPEIPLNKRMLYWHTYGLIPVTQPPTPGMARKKMVFFNRKRQLNPHYSGYRHTPQQYIYEDQEPEGSQHSPKVITKIKHHHHHHHHRYIKTIEKPVKVPYKIEVPKPYPVTVEKKVPVPVEKIKIVEKRVPYPVTVEKKVPYPVEVKVPHPVPYKVIEREYVPKPYPIVHHVPIIKHVQVRVPQPVPVTVEKKVPYPVQVKVPVPVDRPVPVHITVEKKVPYAVPVKVLVPQPYPVETKVPYPVEVKQPVEVIKHVPVKVPYPQPYPVKVPHPVPVPVEKKVPYPVEVEKKVPVPVQVYVPHKVEVEKKVPVYVPKPYPVEKPVPVAVKVPVPYKVPVQVPVKIPVEVPVFIHHPFVVGEEDHYDDHFASGPILVSEDNVTHQPLEHTVTVHGNRDLRIESRSDTSEVTTATPSS</sequence>
<name>A0ACC1CMD4_9NEOP</name>
<comment type="caution">
    <text evidence="1">The sequence shown here is derived from an EMBL/GenBank/DDBJ whole genome shotgun (WGS) entry which is preliminary data.</text>
</comment>
<dbReference type="Proteomes" id="UP000824533">
    <property type="component" value="Linkage Group LG21"/>
</dbReference>
<protein>
    <submittedName>
        <fullName evidence="1">Uncharacterized protein</fullName>
    </submittedName>
</protein>
<organism evidence="1 2">
    <name type="scientific">Dendrolimus kikuchii</name>
    <dbReference type="NCBI Taxonomy" id="765133"/>
    <lineage>
        <taxon>Eukaryota</taxon>
        <taxon>Metazoa</taxon>
        <taxon>Ecdysozoa</taxon>
        <taxon>Arthropoda</taxon>
        <taxon>Hexapoda</taxon>
        <taxon>Insecta</taxon>
        <taxon>Pterygota</taxon>
        <taxon>Neoptera</taxon>
        <taxon>Endopterygota</taxon>
        <taxon>Lepidoptera</taxon>
        <taxon>Glossata</taxon>
        <taxon>Ditrysia</taxon>
        <taxon>Bombycoidea</taxon>
        <taxon>Lasiocampidae</taxon>
        <taxon>Dendrolimus</taxon>
    </lineage>
</organism>
<keyword evidence="2" id="KW-1185">Reference proteome</keyword>
<reference evidence="1 2" key="1">
    <citation type="journal article" date="2021" name="Front. Genet.">
        <title>Chromosome-Level Genome Assembly Reveals Significant Gene Expansion in the Toll and IMD Signaling Pathways of Dendrolimus kikuchii.</title>
        <authorList>
            <person name="Zhou J."/>
            <person name="Wu P."/>
            <person name="Xiong Z."/>
            <person name="Liu N."/>
            <person name="Zhao N."/>
            <person name="Ji M."/>
            <person name="Qiu Y."/>
            <person name="Yang B."/>
        </authorList>
    </citation>
    <scope>NUCLEOTIDE SEQUENCE [LARGE SCALE GENOMIC DNA]</scope>
    <source>
        <strain evidence="1">Ann1</strain>
    </source>
</reference>